<dbReference type="InterPro" id="IPR036186">
    <property type="entry name" value="Serpin_sf"/>
</dbReference>
<evidence type="ECO:0000256" key="1">
    <source>
        <dbReference type="ARBA" id="ARBA00004613"/>
    </source>
</evidence>
<evidence type="ECO:0000256" key="3">
    <source>
        <dbReference type="ARBA" id="ARBA00022525"/>
    </source>
</evidence>
<evidence type="ECO:0000313" key="13">
    <source>
        <dbReference type="Ensembl" id="ENSPKIP00000012418.1"/>
    </source>
</evidence>
<keyword evidence="14" id="KW-1185">Reference proteome</keyword>
<evidence type="ECO:0000256" key="8">
    <source>
        <dbReference type="ARBA" id="ARBA00042967"/>
    </source>
</evidence>
<dbReference type="FunFam" id="2.10.310.10:FF:000001">
    <property type="entry name" value="Serpin family A member 1"/>
    <property type="match status" value="1"/>
</dbReference>
<dbReference type="SMART" id="SM00093">
    <property type="entry name" value="SERPIN"/>
    <property type="match status" value="1"/>
</dbReference>
<keyword evidence="3" id="KW-0964">Secreted</keyword>
<dbReference type="PANTHER" id="PTHR11461">
    <property type="entry name" value="SERINE PROTEASE INHIBITOR, SERPIN"/>
    <property type="match status" value="1"/>
</dbReference>
<comment type="subcellular location">
    <subcellularLocation>
        <location evidence="1">Secreted</location>
    </subcellularLocation>
</comment>
<dbReference type="GeneID" id="111839390"/>
<evidence type="ECO:0000256" key="4">
    <source>
        <dbReference type="ARBA" id="ARBA00022729"/>
    </source>
</evidence>
<sequence length="410" mass="46636">MRPVLLLGIVLGLPCMTIQNDYDDSSSHGNEHSNDGLDIYQNNAGFAFQLYKHITAQPESQSKNIFFSPMSLSLALAALSLGAREQTHQQLFNGLGFNETEIAPEEVNEAFHGILMNLNKKKEVEVSVGSALFVKDTFKPHPEFLENLKRFYHAEGFTVDFNKTAEATELINNYVKEKTHGKITNLVKNLNTDAMMYLISYIYFKGKWELPFNPLNTKENNFYVDENTTVSVKMMHQRNSFLVYHDEEIAADILQLLYRDSVSMMLVLPENELKALEEILQGHHVEKWHKWIEKTECEVFLPKFSISTSYSLEDVLKNMGIIDIFSEKANFAGISEYPRIPKTSTIIHHATLDIDELGTTGSAVTTIAIKPLSFFSPHTLNFNRPFLLVIYSHETKSILFLGRILNPADS</sequence>
<evidence type="ECO:0000256" key="7">
    <source>
        <dbReference type="ARBA" id="ARBA00039512"/>
    </source>
</evidence>
<dbReference type="GO" id="GO:0005615">
    <property type="term" value="C:extracellular space"/>
    <property type="evidence" value="ECO:0007669"/>
    <property type="project" value="InterPro"/>
</dbReference>
<dbReference type="GO" id="GO:0004867">
    <property type="term" value="F:serine-type endopeptidase inhibitor activity"/>
    <property type="evidence" value="ECO:0007669"/>
    <property type="project" value="InterPro"/>
</dbReference>
<dbReference type="InterPro" id="IPR000215">
    <property type="entry name" value="Serpin_fam"/>
</dbReference>
<feature type="signal peptide" evidence="11">
    <location>
        <begin position="1"/>
        <end position="19"/>
    </location>
</feature>
<dbReference type="InterPro" id="IPR042178">
    <property type="entry name" value="Serpin_sf_1"/>
</dbReference>
<dbReference type="STRING" id="1676925.ENSPKIP00000012418"/>
<keyword evidence="5" id="KW-0325">Glycoprotein</keyword>
<dbReference type="InterPro" id="IPR042185">
    <property type="entry name" value="Serpin_sf_2"/>
</dbReference>
<dbReference type="GeneTree" id="ENSGT00940000164899"/>
<organism evidence="13 14">
    <name type="scientific">Paramormyrops kingsleyae</name>
    <dbReference type="NCBI Taxonomy" id="1676925"/>
    <lineage>
        <taxon>Eukaryota</taxon>
        <taxon>Metazoa</taxon>
        <taxon>Chordata</taxon>
        <taxon>Craniata</taxon>
        <taxon>Vertebrata</taxon>
        <taxon>Euteleostomi</taxon>
        <taxon>Actinopterygii</taxon>
        <taxon>Neopterygii</taxon>
        <taxon>Teleostei</taxon>
        <taxon>Osteoglossocephala</taxon>
        <taxon>Osteoglossomorpha</taxon>
        <taxon>Osteoglossiformes</taxon>
        <taxon>Mormyridae</taxon>
        <taxon>Paramormyrops</taxon>
    </lineage>
</organism>
<evidence type="ECO:0000313" key="14">
    <source>
        <dbReference type="Proteomes" id="UP000261540"/>
    </source>
</evidence>
<evidence type="ECO:0000256" key="5">
    <source>
        <dbReference type="ARBA" id="ARBA00023180"/>
    </source>
</evidence>
<keyword evidence="4 11" id="KW-0732">Signal</keyword>
<dbReference type="SUPFAM" id="SSF56574">
    <property type="entry name" value="Serpins"/>
    <property type="match status" value="1"/>
</dbReference>
<comment type="similarity">
    <text evidence="2 10">Belongs to the serpin family.</text>
</comment>
<dbReference type="Gene3D" id="3.30.497.10">
    <property type="entry name" value="Antithrombin, subunit I, domain 2"/>
    <property type="match status" value="1"/>
</dbReference>
<proteinExistence type="inferred from homology"/>
<dbReference type="Gene3D" id="2.10.310.10">
    <property type="entry name" value="Serpins superfamily"/>
    <property type="match status" value="1"/>
</dbReference>
<reference evidence="13" key="2">
    <citation type="submission" date="2025-09" db="UniProtKB">
        <authorList>
            <consortium name="Ensembl"/>
        </authorList>
    </citation>
    <scope>IDENTIFICATION</scope>
</reference>
<dbReference type="AlphaFoldDB" id="A0A3B3R216"/>
<accession>A0A3B3R216</accession>
<dbReference type="RefSeq" id="XP_023659024.1">
    <property type="nucleotide sequence ID" value="XM_023803256.2"/>
</dbReference>
<dbReference type="InterPro" id="IPR023795">
    <property type="entry name" value="Serpin_CS"/>
</dbReference>
<protein>
    <recommendedName>
        <fullName evidence="7">Thyroxine-binding globulin</fullName>
    </recommendedName>
    <alternativeName>
        <fullName evidence="9">Serpin A7</fullName>
    </alternativeName>
    <alternativeName>
        <fullName evidence="8">T4-binding globulin</fullName>
    </alternativeName>
</protein>
<comment type="function">
    <text evidence="6">Major thyroid hormone transport protein in serum.</text>
</comment>
<evidence type="ECO:0000256" key="10">
    <source>
        <dbReference type="RuleBase" id="RU000411"/>
    </source>
</evidence>
<dbReference type="PANTHER" id="PTHR11461:SF375">
    <property type="entry name" value="THYROXINE-BINDING GLOBULIN"/>
    <property type="match status" value="1"/>
</dbReference>
<feature type="chain" id="PRO_5017337133" description="Thyroxine-binding globulin" evidence="11">
    <location>
        <begin position="20"/>
        <end position="410"/>
    </location>
</feature>
<reference evidence="13" key="1">
    <citation type="submission" date="2025-08" db="UniProtKB">
        <authorList>
            <consortium name="Ensembl"/>
        </authorList>
    </citation>
    <scope>IDENTIFICATION</scope>
</reference>
<dbReference type="FunFam" id="2.30.39.10:FF:000003">
    <property type="entry name" value="alpha-1-antitrypsin isoform X1"/>
    <property type="match status" value="1"/>
</dbReference>
<dbReference type="PRINTS" id="PR00780">
    <property type="entry name" value="LEUSERPINII"/>
</dbReference>
<name>A0A3B3R216_9TELE</name>
<evidence type="ECO:0000256" key="6">
    <source>
        <dbReference type="ARBA" id="ARBA00037352"/>
    </source>
</evidence>
<dbReference type="Proteomes" id="UP000261540">
    <property type="component" value="Unplaced"/>
</dbReference>
<dbReference type="PROSITE" id="PS00284">
    <property type="entry name" value="SERPIN"/>
    <property type="match status" value="1"/>
</dbReference>
<evidence type="ECO:0000256" key="9">
    <source>
        <dbReference type="ARBA" id="ARBA00043177"/>
    </source>
</evidence>
<evidence type="ECO:0000259" key="12">
    <source>
        <dbReference type="SMART" id="SM00093"/>
    </source>
</evidence>
<evidence type="ECO:0000256" key="11">
    <source>
        <dbReference type="SAM" id="SignalP"/>
    </source>
</evidence>
<evidence type="ECO:0000256" key="2">
    <source>
        <dbReference type="ARBA" id="ARBA00009500"/>
    </source>
</evidence>
<dbReference type="Pfam" id="PF00079">
    <property type="entry name" value="Serpin"/>
    <property type="match status" value="1"/>
</dbReference>
<dbReference type="Ensembl" id="ENSPKIT00000036813.1">
    <property type="protein sequence ID" value="ENSPKIP00000012418.1"/>
    <property type="gene ID" value="ENSPKIG00000000225.1"/>
</dbReference>
<dbReference type="InterPro" id="IPR023796">
    <property type="entry name" value="Serpin_dom"/>
</dbReference>
<dbReference type="FunFam" id="3.30.497.10:FF:000001">
    <property type="entry name" value="Serine protease inhibitor"/>
    <property type="match status" value="1"/>
</dbReference>
<feature type="domain" description="Serpin" evidence="12">
    <location>
        <begin position="48"/>
        <end position="407"/>
    </location>
</feature>
<dbReference type="Gene3D" id="2.30.39.10">
    <property type="entry name" value="Alpha-1-antitrypsin, domain 1"/>
    <property type="match status" value="1"/>
</dbReference>